<dbReference type="SUPFAM" id="SSF53474">
    <property type="entry name" value="alpha/beta-Hydrolases"/>
    <property type="match status" value="1"/>
</dbReference>
<dbReference type="PANTHER" id="PTHR21661">
    <property type="entry name" value="EPOXIDE HYDROLASE 1-RELATED"/>
    <property type="match status" value="1"/>
</dbReference>
<comment type="catalytic activity">
    <reaction evidence="4">
        <text>cis-stilbene oxide + H2O = (1R,2R)-hydrobenzoin</text>
        <dbReference type="Rhea" id="RHEA:23900"/>
        <dbReference type="ChEBI" id="CHEBI:15377"/>
        <dbReference type="ChEBI" id="CHEBI:50004"/>
        <dbReference type="ChEBI" id="CHEBI:50014"/>
        <dbReference type="EC" id="3.3.2.9"/>
    </reaction>
</comment>
<evidence type="ECO:0000256" key="2">
    <source>
        <dbReference type="ARBA" id="ARBA00022797"/>
    </source>
</evidence>
<dbReference type="EMBL" id="JACEFF010000491">
    <property type="protein sequence ID" value="KAH9636567.1"/>
    <property type="molecule type" value="Genomic_DNA"/>
</dbReference>
<evidence type="ECO:0000313" key="7">
    <source>
        <dbReference type="EMBL" id="KAH9636567.1"/>
    </source>
</evidence>
<dbReference type="GO" id="GO:0005789">
    <property type="term" value="C:endoplasmic reticulum membrane"/>
    <property type="evidence" value="ECO:0007669"/>
    <property type="project" value="UniProtKB-SubCell"/>
</dbReference>
<accession>A0A922MGM2</accession>
<dbReference type="PANTHER" id="PTHR21661:SF35">
    <property type="entry name" value="EPOXIDE HYDROLASE"/>
    <property type="match status" value="1"/>
</dbReference>
<sequence length="341" mass="39046">MARLLFVAPILALSIMPVYYLFLKGPPSLPDLDTNEWWGPEKLKEKPDTSIKPFKISFDDMVVKDLKDRLKMSRSFTPPLEGVAFEYGFNTAQLDSWTKYWANEYKFKERETFLNQYPQFKTNIQGLDIHFIRVTPKAAVRPGLGAPQVAVVMKNLMKRLGYKKFYLQGGDWGSLIGSNMVTLFPDVSIGLSDSPTGLLAYILEKFSTWTRPEHRQKPDGGLTFRFSKDQLLDNLMFYWAPKSITTSMRLYSETFNSKVMGMKLDEIPTTAPVWVAQAKYEMAYQPPFLLRLKFKNLVGVTVLDDGGHFLAFELPKVFSEDVLKALGEFRKVAKKNVKTDL</sequence>
<organism evidence="7 8">
    <name type="scientific">Spodoptera exigua</name>
    <name type="common">Beet armyworm</name>
    <name type="synonym">Noctua fulgens</name>
    <dbReference type="NCBI Taxonomy" id="7107"/>
    <lineage>
        <taxon>Eukaryota</taxon>
        <taxon>Metazoa</taxon>
        <taxon>Ecdysozoa</taxon>
        <taxon>Arthropoda</taxon>
        <taxon>Hexapoda</taxon>
        <taxon>Insecta</taxon>
        <taxon>Pterygota</taxon>
        <taxon>Neoptera</taxon>
        <taxon>Endopterygota</taxon>
        <taxon>Lepidoptera</taxon>
        <taxon>Glossata</taxon>
        <taxon>Ditrysia</taxon>
        <taxon>Noctuoidea</taxon>
        <taxon>Noctuidae</taxon>
        <taxon>Amphipyrinae</taxon>
        <taxon>Spodoptera</taxon>
    </lineage>
</organism>
<comment type="caution">
    <text evidence="7">The sequence shown here is derived from an EMBL/GenBank/DDBJ whole genome shotgun (WGS) entry which is preliminary data.</text>
</comment>
<dbReference type="InterPro" id="IPR029058">
    <property type="entry name" value="AB_hydrolase_fold"/>
</dbReference>
<evidence type="ECO:0000259" key="6">
    <source>
        <dbReference type="Pfam" id="PF06441"/>
    </source>
</evidence>
<gene>
    <name evidence="7" type="ORF">HF086_017149</name>
</gene>
<evidence type="ECO:0000256" key="4">
    <source>
        <dbReference type="PIRNR" id="PIRNR001112"/>
    </source>
</evidence>
<evidence type="ECO:0000256" key="1">
    <source>
        <dbReference type="ARBA" id="ARBA00010088"/>
    </source>
</evidence>
<dbReference type="Gene3D" id="3.40.50.1820">
    <property type="entry name" value="alpha/beta hydrolase"/>
    <property type="match status" value="2"/>
</dbReference>
<keyword evidence="4" id="KW-0472">Membrane</keyword>
<comment type="function">
    <text evidence="4">Catalyzes juvenile hormone hydrolysis.</text>
</comment>
<protein>
    <recommendedName>
        <fullName evidence="4">Epoxide hydrolase</fullName>
        <ecNumber evidence="4">3.3.2.9</ecNumber>
    </recommendedName>
</protein>
<keyword evidence="2 4" id="KW-0058">Aromatic hydrocarbons catabolism</keyword>
<dbReference type="InterPro" id="IPR010497">
    <property type="entry name" value="Epoxide_hydro_N"/>
</dbReference>
<comment type="catalytic activity">
    <reaction evidence="4">
        <text>1-(4-methoxyphenyl)-N-methyl-N-[(3-methyloxetan-3-yl)methyl]methanamine + H2O = 2-{[(4-methoxybenzyl)(methyl)amino]methyl}-2-methylpropane-1,3-diol</text>
        <dbReference type="Rhea" id="RHEA:55764"/>
        <dbReference type="ChEBI" id="CHEBI:15377"/>
        <dbReference type="ChEBI" id="CHEBI:139161"/>
        <dbReference type="ChEBI" id="CHEBI:139164"/>
        <dbReference type="EC" id="3.3.2.9"/>
    </reaction>
</comment>
<dbReference type="InterPro" id="IPR016292">
    <property type="entry name" value="Epoxide_hydrolase"/>
</dbReference>
<comment type="subcellular location">
    <subcellularLocation>
        <location evidence="4">Endoplasmic reticulum membrane</location>
    </subcellularLocation>
</comment>
<dbReference type="AlphaFoldDB" id="A0A922MGM2"/>
<comment type="similarity">
    <text evidence="1 4">Belongs to the peptidase S33 family.</text>
</comment>
<keyword evidence="3 4" id="KW-0378">Hydrolase</keyword>
<evidence type="ECO:0000313" key="8">
    <source>
        <dbReference type="Proteomes" id="UP000814243"/>
    </source>
</evidence>
<dbReference type="Pfam" id="PF06441">
    <property type="entry name" value="EHN"/>
    <property type="match status" value="1"/>
</dbReference>
<feature type="active site" description="Proton donor" evidence="5">
    <location>
        <position position="251"/>
    </location>
</feature>
<proteinExistence type="inferred from homology"/>
<evidence type="ECO:0000256" key="3">
    <source>
        <dbReference type="ARBA" id="ARBA00022801"/>
    </source>
</evidence>
<dbReference type="Proteomes" id="UP000814243">
    <property type="component" value="Unassembled WGS sequence"/>
</dbReference>
<reference evidence="7" key="1">
    <citation type="journal article" date="2021" name="G3 (Bethesda)">
        <title>Genome and transcriptome analysis of the beet armyworm Spodoptera exigua reveals targets for pest control. .</title>
        <authorList>
            <person name="Simon S."/>
            <person name="Breeschoten T."/>
            <person name="Jansen H.J."/>
            <person name="Dirks R.P."/>
            <person name="Schranz M.E."/>
            <person name="Ros V.I.D."/>
        </authorList>
    </citation>
    <scope>NUCLEOTIDE SEQUENCE</scope>
    <source>
        <strain evidence="7">TB_SE_WUR_2020</strain>
    </source>
</reference>
<dbReference type="GO" id="GO:0033961">
    <property type="term" value="F:cis-stilbene-oxide hydrolase activity"/>
    <property type="evidence" value="ECO:0007669"/>
    <property type="project" value="UniProtKB-UniRule"/>
</dbReference>
<feature type="active site" description="Nucleophile" evidence="5">
    <location>
        <position position="171"/>
    </location>
</feature>
<dbReference type="EC" id="3.3.2.9" evidence="4"/>
<keyword evidence="4" id="KW-0256">Endoplasmic reticulum</keyword>
<feature type="domain" description="Epoxide hydrolase N-terminal" evidence="6">
    <location>
        <begin position="51"/>
        <end position="138"/>
    </location>
</feature>
<dbReference type="PIRSF" id="PIRSF001112">
    <property type="entry name" value="Epoxide_hydrolase"/>
    <property type="match status" value="1"/>
</dbReference>
<feature type="active site" description="Proton acceptor" evidence="5">
    <location>
        <position position="308"/>
    </location>
</feature>
<evidence type="ECO:0000256" key="5">
    <source>
        <dbReference type="PIRSR" id="PIRSR001112-1"/>
    </source>
</evidence>
<dbReference type="GO" id="GO:0097176">
    <property type="term" value="P:epoxide metabolic process"/>
    <property type="evidence" value="ECO:0007669"/>
    <property type="project" value="TreeGrafter"/>
</dbReference>
<name>A0A922MGM2_SPOEX</name>